<dbReference type="Pfam" id="PF00593">
    <property type="entry name" value="TonB_dep_Rec_b-barrel"/>
    <property type="match status" value="1"/>
</dbReference>
<dbReference type="InterPro" id="IPR036942">
    <property type="entry name" value="Beta-barrel_TonB_sf"/>
</dbReference>
<evidence type="ECO:0000256" key="3">
    <source>
        <dbReference type="ARBA" id="ARBA00023237"/>
    </source>
</evidence>
<keyword evidence="3" id="KW-0998">Cell outer membrane</keyword>
<evidence type="ECO:0000259" key="6">
    <source>
        <dbReference type="Pfam" id="PF00593"/>
    </source>
</evidence>
<dbReference type="InterPro" id="IPR000531">
    <property type="entry name" value="Beta-barrel_TonB"/>
</dbReference>
<feature type="domain" description="TonB-dependent receptor plug" evidence="7">
    <location>
        <begin position="85"/>
        <end position="194"/>
    </location>
</feature>
<name>A0A840YU67_9SPHN</name>
<organism evidence="8 9">
    <name type="scientific">Stakelama sediminis</name>
    <dbReference type="NCBI Taxonomy" id="463200"/>
    <lineage>
        <taxon>Bacteria</taxon>
        <taxon>Pseudomonadati</taxon>
        <taxon>Pseudomonadota</taxon>
        <taxon>Alphaproteobacteria</taxon>
        <taxon>Sphingomonadales</taxon>
        <taxon>Sphingomonadaceae</taxon>
        <taxon>Stakelama</taxon>
    </lineage>
</organism>
<dbReference type="GO" id="GO:0009279">
    <property type="term" value="C:cell outer membrane"/>
    <property type="evidence" value="ECO:0007669"/>
    <property type="project" value="UniProtKB-SubCell"/>
</dbReference>
<evidence type="ECO:0000256" key="1">
    <source>
        <dbReference type="ARBA" id="ARBA00004442"/>
    </source>
</evidence>
<dbReference type="InterPro" id="IPR010104">
    <property type="entry name" value="TonB_rcpt_bac"/>
</dbReference>
<feature type="compositionally biased region" description="Polar residues" evidence="5">
    <location>
        <begin position="11"/>
        <end position="20"/>
    </location>
</feature>
<dbReference type="EMBL" id="JACIJI010000001">
    <property type="protein sequence ID" value="MBB5717094.1"/>
    <property type="molecule type" value="Genomic_DNA"/>
</dbReference>
<accession>A0A840YU67</accession>
<protein>
    <submittedName>
        <fullName evidence="8">TonB-dependent receptor</fullName>
    </submittedName>
</protein>
<dbReference type="SUPFAM" id="SSF56935">
    <property type="entry name" value="Porins"/>
    <property type="match status" value="1"/>
</dbReference>
<keyword evidence="2 4" id="KW-0472">Membrane</keyword>
<gene>
    <name evidence="8" type="ORF">FHR23_000001</name>
</gene>
<evidence type="ECO:0000256" key="2">
    <source>
        <dbReference type="ARBA" id="ARBA00023136"/>
    </source>
</evidence>
<feature type="domain" description="TonB-dependent receptor-like beta-barrel" evidence="6">
    <location>
        <begin position="437"/>
        <end position="1006"/>
    </location>
</feature>
<evidence type="ECO:0000256" key="4">
    <source>
        <dbReference type="RuleBase" id="RU003357"/>
    </source>
</evidence>
<dbReference type="RefSeq" id="WP_184000900.1">
    <property type="nucleotide sequence ID" value="NZ_BAABIF010000004.1"/>
</dbReference>
<dbReference type="PANTHER" id="PTHR40980:SF3">
    <property type="entry name" value="TONB-DEPENDENT RECEPTOR-LIKE BETA-BARREL DOMAIN-CONTAINING PROTEIN"/>
    <property type="match status" value="1"/>
</dbReference>
<comment type="similarity">
    <text evidence="4">Belongs to the TonB-dependent receptor family.</text>
</comment>
<dbReference type="Proteomes" id="UP000554342">
    <property type="component" value="Unassembled WGS sequence"/>
</dbReference>
<feature type="compositionally biased region" description="Low complexity" evidence="5">
    <location>
        <begin position="36"/>
        <end position="47"/>
    </location>
</feature>
<evidence type="ECO:0000256" key="5">
    <source>
        <dbReference type="SAM" id="MobiDB-lite"/>
    </source>
</evidence>
<dbReference type="Gene3D" id="2.170.130.10">
    <property type="entry name" value="TonB-dependent receptor, plug domain"/>
    <property type="match status" value="1"/>
</dbReference>
<comment type="subcellular location">
    <subcellularLocation>
        <location evidence="1 4">Cell outer membrane</location>
    </subcellularLocation>
</comment>
<evidence type="ECO:0000313" key="9">
    <source>
        <dbReference type="Proteomes" id="UP000554342"/>
    </source>
</evidence>
<comment type="caution">
    <text evidence="8">The sequence shown here is derived from an EMBL/GenBank/DDBJ whole genome shotgun (WGS) entry which is preliminary data.</text>
</comment>
<evidence type="ECO:0000313" key="8">
    <source>
        <dbReference type="EMBL" id="MBB5717094.1"/>
    </source>
</evidence>
<dbReference type="AlphaFoldDB" id="A0A840YU67"/>
<feature type="region of interest" description="Disordered" evidence="5">
    <location>
        <begin position="1"/>
        <end position="56"/>
    </location>
</feature>
<dbReference type="InterPro" id="IPR037066">
    <property type="entry name" value="Plug_dom_sf"/>
</dbReference>
<dbReference type="PANTHER" id="PTHR40980">
    <property type="entry name" value="PLUG DOMAIN-CONTAINING PROTEIN"/>
    <property type="match status" value="1"/>
</dbReference>
<dbReference type="NCBIfam" id="TIGR01782">
    <property type="entry name" value="TonB-Xanth-Caul"/>
    <property type="match status" value="1"/>
</dbReference>
<dbReference type="InterPro" id="IPR012910">
    <property type="entry name" value="Plug_dom"/>
</dbReference>
<proteinExistence type="inferred from homology"/>
<reference evidence="8 9" key="1">
    <citation type="submission" date="2020-08" db="EMBL/GenBank/DDBJ databases">
        <title>Genomic Encyclopedia of Type Strains, Phase IV (KMG-IV): sequencing the most valuable type-strain genomes for metagenomic binning, comparative biology and taxonomic classification.</title>
        <authorList>
            <person name="Goeker M."/>
        </authorList>
    </citation>
    <scope>NUCLEOTIDE SEQUENCE [LARGE SCALE GENOMIC DNA]</scope>
    <source>
        <strain evidence="8 9">DSM 27203</strain>
    </source>
</reference>
<evidence type="ECO:0000259" key="7">
    <source>
        <dbReference type="Pfam" id="PF07715"/>
    </source>
</evidence>
<dbReference type="Pfam" id="PF07715">
    <property type="entry name" value="Plug"/>
    <property type="match status" value="1"/>
</dbReference>
<keyword evidence="8" id="KW-0675">Receptor</keyword>
<dbReference type="Gene3D" id="2.40.170.20">
    <property type="entry name" value="TonB-dependent receptor, beta-barrel domain"/>
    <property type="match status" value="1"/>
</dbReference>
<sequence length="1042" mass="112462">MAQARIVQPQVAASSITTTQNSTDIDKKSDKKKKAASSTQSNTSAQNGSVTESNGSAINGQAVSDIVVTAQRQALENATQMKRNSSTISDSVVLDEAGKVPSTSLLEILQRVPGLTMNRVRSGNQGSPDGFTFEGSGIQIRGLTGTKTLLNGREIFSANGGSGLNYADIGPELLRAVTVYKASRADLIAGGIAGTVNLQTFMPFDVQGTQISGSVSTSYGDFSKSDEPSASLRASTRFHTGLGEIGLLADVAYSKIKSYDSSLLVQPYYPTTYNGEQVYAPGGFYESNDQFERTRKGLYLAVQWRPASNLEFYHTTFISRWDSNRNTQYVIISQPAIGVTQDSTFDNGVFTSGGIVNGTSLASGLTPSSNASYTPSYSQTSDFSQGFKWSPGRFQLTGSYQHTTAKSGTSKWGLSVNNPTVEQANLDLTGSVPSVMFDGTYTPNAANTTLSNFNWLTMASRGHQDSYQLDATYDLGDGFFRKAAVGARYATRQETDTFVGTWWSATARGWNGVPQPNVATAPEGDFELNNFSNFFNGQAQAVGSFYVPTSQVLRGDQFNRVVNTYAACAPDLYYQCSDPTASTYLYGNPADPSFGLQPSYVTTKPKTTAAYAMVGFKNDSASPLLNFSGNIGARWVRYETESEGNYIFNGTTLFYKNTADAAASLAMMGGAAGYQAWVDAHPGENPPLSYTSNNYSTNRAGRFAKDYFLPAFNIKFQPSKSVVLRYALTETMTPPYYSDIRAQGSASVSTISNPYANDADGTSGLPAIFAGYTFTSGNPQLQPETSLNNDISIEWYPHKGTTLHLALFHKTIKHAIIFNKFAQQASSFFATADQPTSTPTDGGSAVFIDGPVTGNLNVNATNNSYIKGFELGGRTYFDMLPGFLKGFGIDANVTYVDGKSPDALALDMNGSPLNVPLIGLSKWSYSTTLLYDLNKISARVSWSWRSRYLATTSDSSTSGTYTYPSTATTQTSFGLPVYAAASGRLDASIGYQYSKHLNVRINLANITNSHQKTEMEILPGRYVQRGVFVTDRRLGVSLGFSF</sequence>
<keyword evidence="9" id="KW-1185">Reference proteome</keyword>
<keyword evidence="4" id="KW-0798">TonB box</keyword>